<reference evidence="2 3" key="1">
    <citation type="submission" date="2020-04" db="EMBL/GenBank/DDBJ databases">
        <authorList>
            <person name="De Canck E."/>
        </authorList>
    </citation>
    <scope>NUCLEOTIDE SEQUENCE [LARGE SCALE GENOMIC DNA]</scope>
    <source>
        <strain evidence="2 3">LMG 3458</strain>
    </source>
</reference>
<dbReference type="PROSITE" id="PS51677">
    <property type="entry name" value="NODB"/>
    <property type="match status" value="1"/>
</dbReference>
<dbReference type="GO" id="GO:0016810">
    <property type="term" value="F:hydrolase activity, acting on carbon-nitrogen (but not peptide) bonds"/>
    <property type="evidence" value="ECO:0007669"/>
    <property type="project" value="InterPro"/>
</dbReference>
<dbReference type="SUPFAM" id="SSF88713">
    <property type="entry name" value="Glycoside hydrolase/deacetylase"/>
    <property type="match status" value="1"/>
</dbReference>
<evidence type="ECO:0000259" key="1">
    <source>
        <dbReference type="PROSITE" id="PS51677"/>
    </source>
</evidence>
<dbReference type="InterPro" id="IPR011330">
    <property type="entry name" value="Glyco_hydro/deAcase_b/a-brl"/>
</dbReference>
<dbReference type="PANTHER" id="PTHR47561:SF1">
    <property type="entry name" value="POLYSACCHARIDE DEACETYLASE FAMILY PROTEIN (AFU_ORTHOLOGUE AFUA_6G05030)"/>
    <property type="match status" value="1"/>
</dbReference>
<gene>
    <name evidence="2" type="ORF">LMG3458_00178</name>
</gene>
<evidence type="ECO:0000313" key="2">
    <source>
        <dbReference type="EMBL" id="CAB3653131.1"/>
    </source>
</evidence>
<dbReference type="PANTHER" id="PTHR47561">
    <property type="entry name" value="POLYSACCHARIDE DEACETYLASE FAMILY PROTEIN (AFU_ORTHOLOGUE AFUA_6G05030)"/>
    <property type="match status" value="1"/>
</dbReference>
<protein>
    <recommendedName>
        <fullName evidence="1">NodB homology domain-containing protein</fullName>
    </recommendedName>
</protein>
<organism evidence="2 3">
    <name type="scientific">Achromobacter deleyi</name>
    <dbReference type="NCBI Taxonomy" id="1353891"/>
    <lineage>
        <taxon>Bacteria</taxon>
        <taxon>Pseudomonadati</taxon>
        <taxon>Pseudomonadota</taxon>
        <taxon>Betaproteobacteria</taxon>
        <taxon>Burkholderiales</taxon>
        <taxon>Alcaligenaceae</taxon>
        <taxon>Achromobacter</taxon>
    </lineage>
</organism>
<proteinExistence type="predicted"/>
<accession>A0A6S6YYF7</accession>
<dbReference type="AlphaFoldDB" id="A0A6S6YYF7"/>
<feature type="domain" description="NodB homology" evidence="1">
    <location>
        <begin position="44"/>
        <end position="265"/>
    </location>
</feature>
<dbReference type="Gene3D" id="3.20.20.370">
    <property type="entry name" value="Glycoside hydrolase/deacetylase"/>
    <property type="match status" value="1"/>
</dbReference>
<dbReference type="Proteomes" id="UP000494111">
    <property type="component" value="Unassembled WGS sequence"/>
</dbReference>
<name>A0A6S6YYF7_9BURK</name>
<dbReference type="GO" id="GO:0005975">
    <property type="term" value="P:carbohydrate metabolic process"/>
    <property type="evidence" value="ECO:0007669"/>
    <property type="project" value="InterPro"/>
</dbReference>
<dbReference type="RefSeq" id="WP_246288539.1">
    <property type="nucleotide sequence ID" value="NZ_CADIJO010000001.1"/>
</dbReference>
<dbReference type="EMBL" id="CADIJO010000001">
    <property type="protein sequence ID" value="CAB3653131.1"/>
    <property type="molecule type" value="Genomic_DNA"/>
</dbReference>
<dbReference type="CDD" id="cd10916">
    <property type="entry name" value="CE4_PuuE_HpPgdA_like"/>
    <property type="match status" value="1"/>
</dbReference>
<dbReference type="InterPro" id="IPR002509">
    <property type="entry name" value="NODB_dom"/>
</dbReference>
<evidence type="ECO:0000313" key="3">
    <source>
        <dbReference type="Proteomes" id="UP000494111"/>
    </source>
</evidence>
<sequence>MSAALANATPDAPPRTIAPTQAAAKTVLVTINVQGIGPEAATRPEHELHGRDGHGRYTYGGGLSRLLDMLRRQDIRATFFWPAFEAERCRDLLEQSLRDGHEAASQGNAFEDLATLGEREAEVLQRGRDRLAALTGRAPEGFRWTGGGFTPRTLPLLRELGYRYDSSALDDDAPYALDADGAPGMVELPWSEGLCDATHFSRRVTQDRAYAHLAEQGDALLAADGYACLTLHPRADHGVGRAARLQMIERLLQRLRDAGAGFARCDDLARQCVEKRVG</sequence>
<dbReference type="Pfam" id="PF01522">
    <property type="entry name" value="Polysacc_deac_1"/>
    <property type="match status" value="1"/>
</dbReference>